<organism evidence="2 3">
    <name type="scientific">Actinoplanes flavus</name>
    <dbReference type="NCBI Taxonomy" id="2820290"/>
    <lineage>
        <taxon>Bacteria</taxon>
        <taxon>Bacillati</taxon>
        <taxon>Actinomycetota</taxon>
        <taxon>Actinomycetes</taxon>
        <taxon>Micromonosporales</taxon>
        <taxon>Micromonosporaceae</taxon>
        <taxon>Actinoplanes</taxon>
    </lineage>
</organism>
<dbReference type="EMBL" id="JAGFNS010000019">
    <property type="protein sequence ID" value="MBO3741185.1"/>
    <property type="molecule type" value="Genomic_DNA"/>
</dbReference>
<name>A0ABS3UQY2_9ACTN</name>
<feature type="compositionally biased region" description="Gly residues" evidence="1">
    <location>
        <begin position="154"/>
        <end position="163"/>
    </location>
</feature>
<evidence type="ECO:0000313" key="3">
    <source>
        <dbReference type="Proteomes" id="UP000679690"/>
    </source>
</evidence>
<reference evidence="2 3" key="1">
    <citation type="submission" date="2021-03" db="EMBL/GenBank/DDBJ databases">
        <title>Actinoplanes flavus sp. nov., a novel actinomycete isolated from Coconut Palm rhizosphere soil.</title>
        <authorList>
            <person name="Luo X."/>
        </authorList>
    </citation>
    <scope>NUCLEOTIDE SEQUENCE [LARGE SCALE GENOMIC DNA]</scope>
    <source>
        <strain evidence="2 3">NEAU-H7</strain>
    </source>
</reference>
<feature type="region of interest" description="Disordered" evidence="1">
    <location>
        <begin position="1"/>
        <end position="75"/>
    </location>
</feature>
<dbReference type="Proteomes" id="UP000679690">
    <property type="component" value="Unassembled WGS sequence"/>
</dbReference>
<feature type="compositionally biased region" description="Basic and acidic residues" evidence="1">
    <location>
        <begin position="206"/>
        <end position="215"/>
    </location>
</feature>
<dbReference type="RefSeq" id="WP_208470333.1">
    <property type="nucleotide sequence ID" value="NZ_JAGFNS010000019.1"/>
</dbReference>
<keyword evidence="3" id="KW-1185">Reference proteome</keyword>
<feature type="region of interest" description="Disordered" evidence="1">
    <location>
        <begin position="142"/>
        <end position="245"/>
    </location>
</feature>
<accession>A0ABS3UQY2</accession>
<gene>
    <name evidence="2" type="ORF">J5X75_27115</name>
</gene>
<evidence type="ECO:0000313" key="2">
    <source>
        <dbReference type="EMBL" id="MBO3741185.1"/>
    </source>
</evidence>
<sequence length="271" mass="26841">MQALGVAGDRRRGGQWWALDGDDGGELAGSGGDPAEVDGRFGEADRGAAEGGRRRGGDPAFAGGEPPQRRAGLDGAGQVLAGGRDRELGDLGHLVAALAADPGQVRLPARPEHPLPHAGVAFAQVVVEFADADPAVPVAVGGAGDDAVGDEPGEGGWFGPGGGGDDDAALPLGGPRRAEVVPGVDGAAGPPVEQDDGLSGPAPLHEGGHLRHVDRGVGGPAHHRVGGGEVEPAAGPGQHDATEVDEDAVVLLPAVEDRLDSGVRLARPGIS</sequence>
<protein>
    <submittedName>
        <fullName evidence="2">Uncharacterized protein</fullName>
    </submittedName>
</protein>
<proteinExistence type="predicted"/>
<comment type="caution">
    <text evidence="2">The sequence shown here is derived from an EMBL/GenBank/DDBJ whole genome shotgun (WGS) entry which is preliminary data.</text>
</comment>
<evidence type="ECO:0000256" key="1">
    <source>
        <dbReference type="SAM" id="MobiDB-lite"/>
    </source>
</evidence>
<feature type="compositionally biased region" description="Basic and acidic residues" evidence="1">
    <location>
        <begin position="37"/>
        <end position="57"/>
    </location>
</feature>